<name>A0ABR0LJA8_9PEZI</name>
<evidence type="ECO:0000313" key="3">
    <source>
        <dbReference type="Proteomes" id="UP001357485"/>
    </source>
</evidence>
<feature type="non-terminal residue" evidence="2">
    <location>
        <position position="66"/>
    </location>
</feature>
<comment type="caution">
    <text evidence="2">The sequence shown here is derived from an EMBL/GenBank/DDBJ whole genome shotgun (WGS) entry which is preliminary data.</text>
</comment>
<sequence>MFMTSATLVVEYTLCFHQQLPEKFVIAATVFFVLVIVFEVLGSCLVYTWTAREKRWADPQDVETNR</sequence>
<keyword evidence="1" id="KW-0472">Membrane</keyword>
<evidence type="ECO:0000256" key="1">
    <source>
        <dbReference type="SAM" id="Phobius"/>
    </source>
</evidence>
<gene>
    <name evidence="2" type="ORF">LTR16_009898</name>
</gene>
<keyword evidence="1" id="KW-1133">Transmembrane helix</keyword>
<keyword evidence="1" id="KW-0812">Transmembrane</keyword>
<dbReference type="EMBL" id="JAVRRA010019106">
    <property type="protein sequence ID" value="KAK5184737.1"/>
    <property type="molecule type" value="Genomic_DNA"/>
</dbReference>
<dbReference type="Proteomes" id="UP001357485">
    <property type="component" value="Unassembled WGS sequence"/>
</dbReference>
<protein>
    <submittedName>
        <fullName evidence="2">Uncharacterized protein</fullName>
    </submittedName>
</protein>
<organism evidence="2 3">
    <name type="scientific">Cryomyces antarcticus</name>
    <dbReference type="NCBI Taxonomy" id="329879"/>
    <lineage>
        <taxon>Eukaryota</taxon>
        <taxon>Fungi</taxon>
        <taxon>Dikarya</taxon>
        <taxon>Ascomycota</taxon>
        <taxon>Pezizomycotina</taxon>
        <taxon>Dothideomycetes</taxon>
        <taxon>Dothideomycetes incertae sedis</taxon>
        <taxon>Cryomyces</taxon>
    </lineage>
</organism>
<evidence type="ECO:0000313" key="2">
    <source>
        <dbReference type="EMBL" id="KAK5184737.1"/>
    </source>
</evidence>
<accession>A0ABR0LJA8</accession>
<keyword evidence="3" id="KW-1185">Reference proteome</keyword>
<reference evidence="2 3" key="1">
    <citation type="submission" date="2023-08" db="EMBL/GenBank/DDBJ databases">
        <title>Black Yeasts Isolated from many extreme environments.</title>
        <authorList>
            <person name="Coleine C."/>
            <person name="Stajich J.E."/>
            <person name="Selbmann L."/>
        </authorList>
    </citation>
    <scope>NUCLEOTIDE SEQUENCE [LARGE SCALE GENOMIC DNA]</scope>
    <source>
        <strain evidence="2 3">CCFEE 536</strain>
    </source>
</reference>
<feature type="transmembrane region" description="Helical" evidence="1">
    <location>
        <begin position="24"/>
        <end position="47"/>
    </location>
</feature>
<proteinExistence type="predicted"/>